<dbReference type="Gene3D" id="2.160.20.10">
    <property type="entry name" value="Single-stranded right-handed beta-helix, Pectin lyase-like"/>
    <property type="match status" value="1"/>
</dbReference>
<dbReference type="GO" id="GO:0016837">
    <property type="term" value="F:carbon-oxygen lyase activity, acting on polysaccharides"/>
    <property type="evidence" value="ECO:0007669"/>
    <property type="project" value="TreeGrafter"/>
</dbReference>
<dbReference type="KEGG" id="azz:DEW08_20615"/>
<evidence type="ECO:0000259" key="4">
    <source>
        <dbReference type="Pfam" id="PF13229"/>
    </source>
</evidence>
<dbReference type="PANTHER" id="PTHR40088:SF2">
    <property type="entry name" value="SECRETED SUGAR HYDROLASE"/>
    <property type="match status" value="1"/>
</dbReference>
<evidence type="ECO:0000313" key="5">
    <source>
        <dbReference type="EMBL" id="AWK88470.1"/>
    </source>
</evidence>
<comment type="subcellular location">
    <subcellularLocation>
        <location evidence="1">Secreted</location>
    </subcellularLocation>
</comment>
<feature type="domain" description="Right handed beta helix" evidence="4">
    <location>
        <begin position="151"/>
        <end position="319"/>
    </location>
</feature>
<dbReference type="InterPro" id="IPR011050">
    <property type="entry name" value="Pectin_lyase_fold/virulence"/>
</dbReference>
<keyword evidence="6" id="KW-1185">Reference proteome</keyword>
<dbReference type="EMBL" id="CP029354">
    <property type="protein sequence ID" value="AWK88470.1"/>
    <property type="molecule type" value="Genomic_DNA"/>
</dbReference>
<protein>
    <recommendedName>
        <fullName evidence="4">Right handed beta helix domain-containing protein</fullName>
    </recommendedName>
</protein>
<dbReference type="PANTHER" id="PTHR40088">
    <property type="entry name" value="PECTATE LYASE (EUROFUNG)"/>
    <property type="match status" value="1"/>
</dbReference>
<dbReference type="InterPro" id="IPR052052">
    <property type="entry name" value="Polysaccharide_Lyase_9"/>
</dbReference>
<dbReference type="InterPro" id="IPR039448">
    <property type="entry name" value="Beta_helix"/>
</dbReference>
<reference evidence="6" key="1">
    <citation type="submission" date="2018-05" db="EMBL/GenBank/DDBJ databases">
        <title>Azospirillum thermophila sp. nov., a novel isolated from hot spring.</title>
        <authorList>
            <person name="Zhao Z."/>
        </authorList>
    </citation>
    <scope>NUCLEOTIDE SEQUENCE [LARGE SCALE GENOMIC DNA]</scope>
    <source>
        <strain evidence="6">CFH 70021</strain>
    </source>
</reference>
<organism evidence="5 6">
    <name type="scientific">Azospirillum thermophilum</name>
    <dbReference type="NCBI Taxonomy" id="2202148"/>
    <lineage>
        <taxon>Bacteria</taxon>
        <taxon>Pseudomonadati</taxon>
        <taxon>Pseudomonadota</taxon>
        <taxon>Alphaproteobacteria</taxon>
        <taxon>Rhodospirillales</taxon>
        <taxon>Azospirillaceae</taxon>
        <taxon>Azospirillum</taxon>
    </lineage>
</organism>
<dbReference type="RefSeq" id="WP_109330782.1">
    <property type="nucleotide sequence ID" value="NZ_CP029354.1"/>
</dbReference>
<dbReference type="Pfam" id="PF13229">
    <property type="entry name" value="Beta_helix"/>
    <property type="match status" value="1"/>
</dbReference>
<evidence type="ECO:0000313" key="6">
    <source>
        <dbReference type="Proteomes" id="UP000245629"/>
    </source>
</evidence>
<proteinExistence type="predicted"/>
<dbReference type="SUPFAM" id="SSF51126">
    <property type="entry name" value="Pectin lyase-like"/>
    <property type="match status" value="1"/>
</dbReference>
<gene>
    <name evidence="5" type="ORF">DEW08_20615</name>
</gene>
<keyword evidence="2" id="KW-0964">Secreted</keyword>
<dbReference type="OrthoDB" id="7872830at2"/>
<evidence type="ECO:0000256" key="2">
    <source>
        <dbReference type="ARBA" id="ARBA00022525"/>
    </source>
</evidence>
<evidence type="ECO:0000256" key="1">
    <source>
        <dbReference type="ARBA" id="ARBA00004613"/>
    </source>
</evidence>
<dbReference type="InterPro" id="IPR012334">
    <property type="entry name" value="Pectin_lyas_fold"/>
</dbReference>
<dbReference type="GO" id="GO:0005576">
    <property type="term" value="C:extracellular region"/>
    <property type="evidence" value="ECO:0007669"/>
    <property type="project" value="UniProtKB-SubCell"/>
</dbReference>
<dbReference type="InterPro" id="IPR006626">
    <property type="entry name" value="PbH1"/>
</dbReference>
<name>A0A2S2CVR3_9PROT</name>
<evidence type="ECO:0000256" key="3">
    <source>
        <dbReference type="ARBA" id="ARBA00022729"/>
    </source>
</evidence>
<dbReference type="SMART" id="SM00710">
    <property type="entry name" value="PbH1"/>
    <property type="match status" value="5"/>
</dbReference>
<dbReference type="AlphaFoldDB" id="A0A2S2CVR3"/>
<sequence length="423" mass="45018">MIAALLPLRLSGALLALAVLGMPSVRPSAALASATHVVAPDGDDRSRGSMSAPLRSLGEAARRARAGDRVLIRPGVYRESVEIVHDGRPDAPILFEAEEPGTVVISGETGGFQPQQWVGDHDPETRSGNPWVTLKGLVFRQIGERPAVRAATGWRIESCLFEQVGFGVNIRGNDVTVSASLFQDIDSPTAHAIVGAGGRNLRIADVTIRRINTKRLIASVANSAVTKFLGTDGLVVERLVSEDNVGPGLWLDTANRNFVIRNSVIRRNTGNAEGWEGPGIWIEYNRDARGRVHDNVVMANSSAGIELLESSGVVIENNVLLDNPACVAFRNMPRGEPPATLLGDLRIHGNLCGGWTTAAVATGPGLWDGFDATKHGIAIDRNRYLVPRAGGQAGPLFSWIGETAGSLAEATRKFGFEAQGLAQ</sequence>
<keyword evidence="3" id="KW-0732">Signal</keyword>
<dbReference type="Proteomes" id="UP000245629">
    <property type="component" value="Chromosome 3"/>
</dbReference>
<accession>A0A2S2CVR3</accession>